<evidence type="ECO:0000313" key="3">
    <source>
        <dbReference type="EMBL" id="KAJ8475331.1"/>
    </source>
</evidence>
<feature type="region of interest" description="Disordered" evidence="2">
    <location>
        <begin position="1"/>
        <end position="49"/>
    </location>
</feature>
<dbReference type="Proteomes" id="UP001215151">
    <property type="component" value="Unassembled WGS sequence"/>
</dbReference>
<keyword evidence="4" id="KW-1185">Reference proteome</keyword>
<feature type="coiled-coil region" evidence="1">
    <location>
        <begin position="76"/>
        <end position="180"/>
    </location>
</feature>
<comment type="caution">
    <text evidence="3">The sequence shown here is derived from an EMBL/GenBank/DDBJ whole genome shotgun (WGS) entry which is preliminary data.</text>
</comment>
<dbReference type="AlphaFoldDB" id="A0AAD7TRQ1"/>
<feature type="compositionally biased region" description="Polar residues" evidence="2">
    <location>
        <begin position="33"/>
        <end position="49"/>
    </location>
</feature>
<gene>
    <name evidence="3" type="ORF">ONZ51_g6626</name>
</gene>
<protein>
    <submittedName>
        <fullName evidence="3">Uncharacterized protein</fullName>
    </submittedName>
</protein>
<proteinExistence type="predicted"/>
<evidence type="ECO:0000256" key="2">
    <source>
        <dbReference type="SAM" id="MobiDB-lite"/>
    </source>
</evidence>
<sequence length="499" mass="55169">MVDIGNAKSAGEEYAADGRRIQPAERVGVPTEQIITEDNPTSTSEQVNSSIRITQSSGVQKKGLKGGNPDRTVDKRRNLSAELKSIKNVKQDLEEALKQVSDQCSSATNENKTLRQQLSKKNQEINAMKEELAHMLEENQTLSYNLAAKSREFHDADIRVKVLQNELTATQASMKSAKAMLDTRSTELREAREFLGTVDDVPDSEVLTLVELLNSQIYQTAASIANSSDIRESLQMHPVGGDALSHAQYQLTSSGLLTENLLVALRGFNHSQDTLVIQTALQAIMVGYLCWACNSWDLEIDSQLKEIYASIRATEPQSVAGKWRALTTRKYAIQSRVRVEERRQKSCIDLTCFIVDALLLCGMSGTHDTIFDTIVARFGHSVLGMLELALEIKETISERITSRDLLVTSAKPEEIFDAARMDDEWSDPKATSSAEGIVMCSTQLGLIKWRTENAVGGARSSELVILLKPKVVMCSLLDDLRKEHVQISGLPVKGLRSSE</sequence>
<dbReference type="EMBL" id="JAPEVG010000162">
    <property type="protein sequence ID" value="KAJ8475331.1"/>
    <property type="molecule type" value="Genomic_DNA"/>
</dbReference>
<name>A0AAD7TRQ1_9APHY</name>
<evidence type="ECO:0000313" key="4">
    <source>
        <dbReference type="Proteomes" id="UP001215151"/>
    </source>
</evidence>
<accession>A0AAD7TRQ1</accession>
<dbReference type="Gene3D" id="1.10.287.1490">
    <property type="match status" value="1"/>
</dbReference>
<evidence type="ECO:0000256" key="1">
    <source>
        <dbReference type="SAM" id="Coils"/>
    </source>
</evidence>
<keyword evidence="1" id="KW-0175">Coiled coil</keyword>
<reference evidence="3" key="1">
    <citation type="submission" date="2022-11" db="EMBL/GenBank/DDBJ databases">
        <title>Genome Sequence of Cubamyces cubensis.</title>
        <authorList>
            <person name="Buettner E."/>
        </authorList>
    </citation>
    <scope>NUCLEOTIDE SEQUENCE</scope>
    <source>
        <strain evidence="3">MPL-01</strain>
    </source>
</reference>
<organism evidence="3 4">
    <name type="scientific">Trametes cubensis</name>
    <dbReference type="NCBI Taxonomy" id="1111947"/>
    <lineage>
        <taxon>Eukaryota</taxon>
        <taxon>Fungi</taxon>
        <taxon>Dikarya</taxon>
        <taxon>Basidiomycota</taxon>
        <taxon>Agaricomycotina</taxon>
        <taxon>Agaricomycetes</taxon>
        <taxon>Polyporales</taxon>
        <taxon>Polyporaceae</taxon>
        <taxon>Trametes</taxon>
    </lineage>
</organism>